<dbReference type="HOGENOM" id="CLU_337303_0_0_0"/>
<accession>S0EU28</accession>
<keyword evidence="1" id="KW-0732">Signal</keyword>
<dbReference type="eggNOG" id="COG3408">
    <property type="taxonomic scope" value="Bacteria"/>
</dbReference>
<dbReference type="KEGG" id="ccz:CCALI_01328"/>
<feature type="domain" description="Alpha-L-rhamnosidase C-terminal" evidence="3">
    <location>
        <begin position="699"/>
        <end position="766"/>
    </location>
</feature>
<dbReference type="GO" id="GO:0005975">
    <property type="term" value="P:carbohydrate metabolic process"/>
    <property type="evidence" value="ECO:0007669"/>
    <property type="project" value="InterPro"/>
</dbReference>
<feature type="signal peptide" evidence="1">
    <location>
        <begin position="1"/>
        <end position="26"/>
    </location>
</feature>
<sequence>MKTLRHCICLKLCVLGGILQITAAQARRPPTPDPTYGLPIPKSVQFVSSTTQPVKWIWTNHVADNQTIYARRVFTLERLPRKAVLYITADDLFTLYVNGQELDHSSPQTGDGFVWQHVHAVPLTSHLHMGKNVIAVRAVNGGGPAGLIAMLDADGKTLLCTDKNWRVTEQAESSDNWTTLDYDDSSWSAATVEASLGDAPWNELIGWPGYDSVDVPYLAHITLPVVGILDVQAGAGKITVDSHHPGHIEVVAPPQNSGRTPPSFVVDFGKEVAGRVRLLVKGDGIIEVGTGESEDEAVMKPWGGIHTFDTRSTSSPLYTPYSAFHYAKITCYAPPGTSDTPLTVDVSLDFKYYPVQYKGSFDCSDPLLTRIWYVGAYTAHLCMQEDIWDAPKRDRARWMGDLQVSGRVIDTVFADKFLMEQTMQRLRDDAQGGNPPADLPKNHVNGIPGYSAAWVVGLTDFYKHIGDKDYLMKQHDLLASMIAYMEGDLDDQGLFANKHGAWDYVDWSPDFNGDSPLARIATQMYYIKAAKDAAFLFREMGDMSNAEHCQQLADRLTQAAHQHWLSPQTDTFGLRRQENAMAIFAGATTPAETTAIYQAVFAPESPAWSYIATPYYNNYVIYAMSLAGHTQAALNFIRRYWGGMIAEGATTFWEGYDPSWPKKHFHLYLQADNGMGTFVSLCHGWSSGPTSFLTERVLGVRPTGAGYATAVIAPDLAGLQWAEGNVPTPHGLLHIRVQALKNGGERVDLMLPPDVKADVQLHGKARLVGSSMQPQFQADENVSHFTLDRAGHYVFESTEG</sequence>
<dbReference type="InterPro" id="IPR035396">
    <property type="entry name" value="Bac_rhamnosid6H"/>
</dbReference>
<dbReference type="Pfam" id="PF17389">
    <property type="entry name" value="Bac_rhamnosid6H"/>
    <property type="match status" value="1"/>
</dbReference>
<dbReference type="InterPro" id="IPR035398">
    <property type="entry name" value="Bac_rhamnosid_C"/>
</dbReference>
<dbReference type="InterPro" id="IPR008979">
    <property type="entry name" value="Galactose-bd-like_sf"/>
</dbReference>
<gene>
    <name evidence="4" type="ORF">CCALI_01328</name>
</gene>
<reference evidence="5" key="1">
    <citation type="submission" date="2013-03" db="EMBL/GenBank/DDBJ databases">
        <title>Genome sequence of Chthonomonas calidirosea, the first sequenced genome from the Armatimonadetes phylum (formally candidate division OP10).</title>
        <authorList>
            <person name="Lee K.C.Y."/>
            <person name="Morgan X.C."/>
            <person name="Dunfield P.F."/>
            <person name="Tamas I."/>
            <person name="Houghton K.M."/>
            <person name="Vyssotski M."/>
            <person name="Ryan J.L.J."/>
            <person name="Lagutin K."/>
            <person name="McDonald I.R."/>
            <person name="Stott M.B."/>
        </authorList>
    </citation>
    <scope>NUCLEOTIDE SEQUENCE [LARGE SCALE GENOMIC DNA]</scope>
    <source>
        <strain evidence="5">DSM 23976 / ICMP 18418 / T49</strain>
    </source>
</reference>
<name>S0EU28_CHTCT</name>
<dbReference type="Proteomes" id="UP000014227">
    <property type="component" value="Chromosome I"/>
</dbReference>
<dbReference type="InterPro" id="IPR012341">
    <property type="entry name" value="6hp_glycosidase-like_sf"/>
</dbReference>
<feature type="chain" id="PRO_5004496475" evidence="1">
    <location>
        <begin position="27"/>
        <end position="800"/>
    </location>
</feature>
<dbReference type="PANTHER" id="PTHR34987">
    <property type="entry name" value="C, PUTATIVE (AFU_ORTHOLOGUE AFUA_3G02880)-RELATED"/>
    <property type="match status" value="1"/>
</dbReference>
<evidence type="ECO:0000313" key="5">
    <source>
        <dbReference type="Proteomes" id="UP000014227"/>
    </source>
</evidence>
<dbReference type="PATRIC" id="fig|1303518.3.peg.1356"/>
<dbReference type="Gene3D" id="2.60.120.260">
    <property type="entry name" value="Galactose-binding domain-like"/>
    <property type="match status" value="1"/>
</dbReference>
<feature type="domain" description="Alpha-L-rhamnosidase six-hairpin glycosidase" evidence="2">
    <location>
        <begin position="358"/>
        <end position="696"/>
    </location>
</feature>
<keyword evidence="5" id="KW-1185">Reference proteome</keyword>
<dbReference type="PANTHER" id="PTHR34987:SF6">
    <property type="entry name" value="ALPHA-L-RHAMNOSIDASE SIX-HAIRPIN GLYCOSIDASE DOMAIN-CONTAINING PROTEIN"/>
    <property type="match status" value="1"/>
</dbReference>
<evidence type="ECO:0000313" key="4">
    <source>
        <dbReference type="EMBL" id="CCW35146.1"/>
    </source>
</evidence>
<dbReference type="EMBL" id="HF951689">
    <property type="protein sequence ID" value="CCW35146.1"/>
    <property type="molecule type" value="Genomic_DNA"/>
</dbReference>
<dbReference type="AlphaFoldDB" id="S0EU28"/>
<dbReference type="InterPro" id="IPR008928">
    <property type="entry name" value="6-hairpin_glycosidase_sf"/>
</dbReference>
<dbReference type="Gene3D" id="1.50.10.10">
    <property type="match status" value="1"/>
</dbReference>
<dbReference type="OrthoDB" id="9815108at2"/>
<evidence type="ECO:0000259" key="3">
    <source>
        <dbReference type="Pfam" id="PF17390"/>
    </source>
</evidence>
<dbReference type="InParanoid" id="S0EU28"/>
<dbReference type="Pfam" id="PF17390">
    <property type="entry name" value="Bac_rhamnosid_C"/>
    <property type="match status" value="1"/>
</dbReference>
<proteinExistence type="predicted"/>
<evidence type="ECO:0000256" key="1">
    <source>
        <dbReference type="SAM" id="SignalP"/>
    </source>
</evidence>
<dbReference type="SUPFAM" id="SSF48208">
    <property type="entry name" value="Six-hairpin glycosidases"/>
    <property type="match status" value="1"/>
</dbReference>
<organism evidence="4 5">
    <name type="scientific">Chthonomonas calidirosea (strain DSM 23976 / ICMP 18418 / T49)</name>
    <dbReference type="NCBI Taxonomy" id="1303518"/>
    <lineage>
        <taxon>Bacteria</taxon>
        <taxon>Bacillati</taxon>
        <taxon>Armatimonadota</taxon>
        <taxon>Chthonomonadia</taxon>
        <taxon>Chthonomonadales</taxon>
        <taxon>Chthonomonadaceae</taxon>
        <taxon>Chthonomonas</taxon>
    </lineage>
</organism>
<dbReference type="SUPFAM" id="SSF49785">
    <property type="entry name" value="Galactose-binding domain-like"/>
    <property type="match status" value="1"/>
</dbReference>
<dbReference type="RefSeq" id="WP_016482686.1">
    <property type="nucleotide sequence ID" value="NC_021487.1"/>
</dbReference>
<evidence type="ECO:0000259" key="2">
    <source>
        <dbReference type="Pfam" id="PF17389"/>
    </source>
</evidence>
<dbReference type="Gene3D" id="2.60.420.10">
    <property type="entry name" value="Maltose phosphorylase, domain 3"/>
    <property type="match status" value="1"/>
</dbReference>
<dbReference type="STRING" id="454171.CP488_02767"/>
<protein>
    <submittedName>
        <fullName evidence="4">Alpha-L-rhamnosidase N-terminal domain./Bacterial alpha-L-rhamnosidase</fullName>
    </submittedName>
</protein>